<proteinExistence type="predicted"/>
<dbReference type="AlphaFoldDB" id="A0A1E2UN42"/>
<dbReference type="InterPro" id="IPR003494">
    <property type="entry name" value="SHS2_FtsA"/>
</dbReference>
<dbReference type="STRING" id="1818881.A3196_03785"/>
<accession>A0A1E2UN42</accession>
<sequence>MSLFGRKKPPLIGIDISSTAVKLLELSQATGRTGSTYRVESYGVEPLPGNAVVEKNIAEVDAVGEAIRTAVRRSGSKAKHAAVAVSGSAVITKVISMPATLSDQELESQIQLEADQYIPYPLEEVNLDFEVIGPSEKNPELVDVLLAASRSENVDDRVEALDIAGLTANIVDVEAYAMENACSQLLDQLPEHGEDQTIAIADIGATTTTLNVLHNNKIIYTREQNFGGRQLTEEIQRRYGLSIEEAGMAKRQGGLPDNYVPEVLEPFKEAMAQQVSRSLQFFFSSSAYNSVDHIILAGGSSSIPGIDDLVEEKLGTPASVANPFANMSVSSRVKPQALSADAPALMIACGLALRSFD</sequence>
<dbReference type="PANTHER" id="PTHR32432">
    <property type="entry name" value="CELL DIVISION PROTEIN FTSA-RELATED"/>
    <property type="match status" value="1"/>
</dbReference>
<dbReference type="SUPFAM" id="SSF53067">
    <property type="entry name" value="Actin-like ATPase domain"/>
    <property type="match status" value="2"/>
</dbReference>
<dbReference type="Gene3D" id="3.30.420.40">
    <property type="match status" value="2"/>
</dbReference>
<protein>
    <submittedName>
        <fullName evidence="2">Pilus assembly protein PilM</fullName>
    </submittedName>
</protein>
<dbReference type="OrthoDB" id="9773403at2"/>
<dbReference type="InterPro" id="IPR043129">
    <property type="entry name" value="ATPase_NBD"/>
</dbReference>
<dbReference type="Proteomes" id="UP000094849">
    <property type="component" value="Unassembled WGS sequence"/>
</dbReference>
<dbReference type="RefSeq" id="WP_069003274.1">
    <property type="nucleotide sequence ID" value="NZ_LVJW01000006.1"/>
</dbReference>
<dbReference type="EMBL" id="LVJZ01000003">
    <property type="protein sequence ID" value="ODB95955.1"/>
    <property type="molecule type" value="Genomic_DNA"/>
</dbReference>
<dbReference type="SMART" id="SM00842">
    <property type="entry name" value="FtsA"/>
    <property type="match status" value="1"/>
</dbReference>
<keyword evidence="3" id="KW-1185">Reference proteome</keyword>
<dbReference type="GO" id="GO:0051301">
    <property type="term" value="P:cell division"/>
    <property type="evidence" value="ECO:0007669"/>
    <property type="project" value="InterPro"/>
</dbReference>
<dbReference type="NCBIfam" id="TIGR01175">
    <property type="entry name" value="pilM"/>
    <property type="match status" value="1"/>
</dbReference>
<dbReference type="Gene3D" id="3.30.1490.300">
    <property type="match status" value="1"/>
</dbReference>
<comment type="caution">
    <text evidence="2">The sequence shown here is derived from an EMBL/GenBank/DDBJ whole genome shotgun (WGS) entry which is preliminary data.</text>
</comment>
<dbReference type="InterPro" id="IPR005883">
    <property type="entry name" value="PilM"/>
</dbReference>
<dbReference type="InterPro" id="IPR050696">
    <property type="entry name" value="FtsA/MreB"/>
</dbReference>
<gene>
    <name evidence="2" type="ORF">A3196_03785</name>
</gene>
<organism evidence="2 3">
    <name type="scientific">Candidatus Thiodiazotropha endoloripes</name>
    <dbReference type="NCBI Taxonomy" id="1818881"/>
    <lineage>
        <taxon>Bacteria</taxon>
        <taxon>Pseudomonadati</taxon>
        <taxon>Pseudomonadota</taxon>
        <taxon>Gammaproteobacteria</taxon>
        <taxon>Chromatiales</taxon>
        <taxon>Sedimenticolaceae</taxon>
        <taxon>Candidatus Thiodiazotropha</taxon>
    </lineage>
</organism>
<evidence type="ECO:0000313" key="3">
    <source>
        <dbReference type="Proteomes" id="UP000094849"/>
    </source>
</evidence>
<dbReference type="Pfam" id="PF11104">
    <property type="entry name" value="PilM_2"/>
    <property type="match status" value="1"/>
</dbReference>
<dbReference type="PRINTS" id="PR00301">
    <property type="entry name" value="HEATSHOCK70"/>
</dbReference>
<evidence type="ECO:0000259" key="1">
    <source>
        <dbReference type="SMART" id="SM00842"/>
    </source>
</evidence>
<dbReference type="PIRSF" id="PIRSF019169">
    <property type="entry name" value="PilM"/>
    <property type="match status" value="1"/>
</dbReference>
<feature type="domain" description="SHS2" evidence="1">
    <location>
        <begin position="11"/>
        <end position="182"/>
    </location>
</feature>
<reference evidence="2 3" key="1">
    <citation type="submission" date="2016-03" db="EMBL/GenBank/DDBJ databases">
        <title>Chemosynthetic sulphur-oxidizing symbionts of marine invertebrate animals are capable of nitrogen fixation.</title>
        <authorList>
            <person name="Petersen J.M."/>
            <person name="Kemper A."/>
            <person name="Gruber-Vodicka H."/>
            <person name="Cardini U."/>
            <person name="Geest Mvander."/>
            <person name="Kleiner M."/>
            <person name="Bulgheresi S."/>
            <person name="Fussmann M."/>
            <person name="Herbold C."/>
            <person name="Seah B.K.B."/>
            <person name="Antony C.Paul."/>
            <person name="Liu D."/>
            <person name="Belitz A."/>
            <person name="Weber M."/>
        </authorList>
    </citation>
    <scope>NUCLEOTIDE SEQUENCE [LARGE SCALE GENOMIC DNA]</scope>
    <source>
        <strain evidence="2">G_D</strain>
    </source>
</reference>
<dbReference type="CDD" id="cd24049">
    <property type="entry name" value="ASKHA_NBD_PilM"/>
    <property type="match status" value="1"/>
</dbReference>
<evidence type="ECO:0000313" key="2">
    <source>
        <dbReference type="EMBL" id="ODB95955.1"/>
    </source>
</evidence>
<name>A0A1E2UN42_9GAMM</name>
<dbReference type="PANTHER" id="PTHR32432:SF3">
    <property type="entry name" value="ETHANOLAMINE UTILIZATION PROTEIN EUTJ"/>
    <property type="match status" value="1"/>
</dbReference>